<dbReference type="SMART" id="SM00562">
    <property type="entry name" value="NDK"/>
    <property type="match status" value="1"/>
</dbReference>
<dbReference type="KEGG" id="mfc:BRM9_0602"/>
<dbReference type="Gene3D" id="3.30.70.141">
    <property type="entry name" value="Nucleoside diphosphate kinase-like domain"/>
    <property type="match status" value="1"/>
</dbReference>
<keyword evidence="6 13" id="KW-0808">Transferase</keyword>
<evidence type="ECO:0000256" key="12">
    <source>
        <dbReference type="ARBA" id="ARBA00023080"/>
    </source>
</evidence>
<evidence type="ECO:0000256" key="13">
    <source>
        <dbReference type="HAMAP-Rule" id="MF_00451"/>
    </source>
</evidence>
<evidence type="ECO:0000256" key="2">
    <source>
        <dbReference type="ARBA" id="ARBA00008142"/>
    </source>
</evidence>
<reference evidence="21" key="4">
    <citation type="submission" date="2020-10" db="EMBL/GenBank/DDBJ databases">
        <title>Dehalococcoides mccartyi of a TCE/Cr reducing biochatode.</title>
        <authorList>
            <person name="Matturro B."/>
        </authorList>
    </citation>
    <scope>NUCLEOTIDE SEQUENCE</scope>
    <source>
        <strain evidence="21">Bin2</strain>
    </source>
</reference>
<keyword evidence="13" id="KW-0963">Cytoplasm</keyword>
<dbReference type="PATRIC" id="fig|2162.10.peg.1712"/>
<sequence length="152" mass="17231">MKQKSFVMLKPDAVLRRLTGKILTRFEERGLQILAAKMMIIPRAQAEEHYAEHKEKPFFGDLVEYITSGPVLAMVIEGDECITLIRKMVGATNPQEADLGTIRGDFAMETGRNIVHASDSPASAEREIALFFQDDEICQYQLPDRELVYEEP</sequence>
<evidence type="ECO:0000256" key="14">
    <source>
        <dbReference type="PROSITE-ProRule" id="PRU00706"/>
    </source>
</evidence>
<evidence type="ECO:0000259" key="17">
    <source>
        <dbReference type="SMART" id="SM00562"/>
    </source>
</evidence>
<evidence type="ECO:0000313" key="20">
    <source>
        <dbReference type="EMBL" id="CEL25277.1"/>
    </source>
</evidence>
<dbReference type="InterPro" id="IPR023005">
    <property type="entry name" value="Nucleoside_diP_kinase_AS"/>
</dbReference>
<dbReference type="SUPFAM" id="SSF54919">
    <property type="entry name" value="Nucleoside diphosphate kinase, NDK"/>
    <property type="match status" value="1"/>
</dbReference>
<gene>
    <name evidence="13 19" type="primary">ndk</name>
    <name evidence="18" type="ORF">BRM9_0602</name>
    <name evidence="19" type="ORF">DSM1535_0584</name>
    <name evidence="21" type="ORF">ISP06_09415</name>
    <name evidence="20" type="ORF">MB9_1642</name>
</gene>
<dbReference type="RefSeq" id="WP_048072217.1">
    <property type="nucleotide sequence ID" value="NZ_CALCVY010000007.1"/>
</dbReference>
<feature type="domain" description="Nucleoside diphosphate kinase-like" evidence="17">
    <location>
        <begin position="2"/>
        <end position="139"/>
    </location>
</feature>
<keyword evidence="7 13" id="KW-0479">Metal-binding</keyword>
<dbReference type="InterPro" id="IPR034907">
    <property type="entry name" value="NDK-like_dom"/>
</dbReference>
<dbReference type="GO" id="GO:0004550">
    <property type="term" value="F:nucleoside diphosphate kinase activity"/>
    <property type="evidence" value="ECO:0007669"/>
    <property type="project" value="UniProtKB-UniRule"/>
</dbReference>
<evidence type="ECO:0000256" key="6">
    <source>
        <dbReference type="ARBA" id="ARBA00022679"/>
    </source>
</evidence>
<comment type="catalytic activity">
    <reaction evidence="13">
        <text>a ribonucleoside 5'-diphosphate + ATP = a ribonucleoside 5'-triphosphate + ADP</text>
        <dbReference type="Rhea" id="RHEA:18113"/>
        <dbReference type="ChEBI" id="CHEBI:30616"/>
        <dbReference type="ChEBI" id="CHEBI:57930"/>
        <dbReference type="ChEBI" id="CHEBI:61557"/>
        <dbReference type="ChEBI" id="CHEBI:456216"/>
        <dbReference type="EC" id="2.7.4.6"/>
    </reaction>
</comment>
<evidence type="ECO:0000256" key="9">
    <source>
        <dbReference type="ARBA" id="ARBA00022777"/>
    </source>
</evidence>
<evidence type="ECO:0000256" key="10">
    <source>
        <dbReference type="ARBA" id="ARBA00022840"/>
    </source>
</evidence>
<dbReference type="Proteomes" id="UP000029661">
    <property type="component" value="Chromosome"/>
</dbReference>
<accession>A0A090I4Y3</accession>
<dbReference type="Proteomes" id="UP000606900">
    <property type="component" value="Unassembled WGS sequence"/>
</dbReference>
<reference evidence="18" key="1">
    <citation type="submission" date="2013-12" db="EMBL/GenBank/DDBJ databases">
        <title>The complete genome sequence of Methanobacterium sp. BRM9.</title>
        <authorList>
            <consortium name="Pastoral Greenhouse Gas Research Consortium"/>
            <person name="Kelly W.J."/>
            <person name="Leahy S.C."/>
            <person name="Perry R."/>
            <person name="Li D."/>
            <person name="Altermann E."/>
            <person name="Lambie S.C."/>
            <person name="Attwood G.T."/>
        </authorList>
    </citation>
    <scope>NUCLEOTIDE SEQUENCE [LARGE SCALE GENOMIC DNA]</scope>
    <source>
        <strain evidence="18">BRM9</strain>
    </source>
</reference>
<dbReference type="PROSITE" id="PS51374">
    <property type="entry name" value="NDPK_LIKE"/>
    <property type="match status" value="1"/>
</dbReference>
<reference evidence="19" key="2">
    <citation type="submission" date="2014-08" db="EMBL/GenBank/DDBJ databases">
        <authorList>
            <person name="Wibberg D."/>
        </authorList>
    </citation>
    <scope>NUCLEOTIDE SEQUENCE</scope>
</reference>
<dbReference type="Proteomes" id="UP000062768">
    <property type="component" value="Chromosome I"/>
</dbReference>
<dbReference type="Pfam" id="PF00334">
    <property type="entry name" value="NDK"/>
    <property type="match status" value="1"/>
</dbReference>
<evidence type="ECO:0000256" key="7">
    <source>
        <dbReference type="ARBA" id="ARBA00022723"/>
    </source>
</evidence>
<evidence type="ECO:0000256" key="16">
    <source>
        <dbReference type="RuleBase" id="RU004013"/>
    </source>
</evidence>
<dbReference type="EMBL" id="LN734822">
    <property type="protein sequence ID" value="CEL25277.1"/>
    <property type="molecule type" value="Genomic_DNA"/>
</dbReference>
<evidence type="ECO:0000313" key="22">
    <source>
        <dbReference type="Proteomes" id="UP000062768"/>
    </source>
</evidence>
<evidence type="ECO:0000256" key="5">
    <source>
        <dbReference type="ARBA" id="ARBA00022553"/>
    </source>
</evidence>
<dbReference type="PROSITE" id="PS00469">
    <property type="entry name" value="NDPK"/>
    <property type="match status" value="1"/>
</dbReference>
<reference evidence="20" key="3">
    <citation type="submission" date="2014-09" db="EMBL/GenBank/DDBJ databases">
        <authorList>
            <person name="Bishop-Lilly K.A."/>
            <person name="Broomall S.M."/>
            <person name="Chain P.S."/>
            <person name="Chertkov O."/>
            <person name="Coyne S.R."/>
            <person name="Daligault H.E."/>
            <person name="Davenport K.W."/>
            <person name="Erkkila T."/>
            <person name="Frey K.G."/>
            <person name="Gibbons H.S."/>
            <person name="Gu W."/>
            <person name="Jaissle J."/>
            <person name="Johnson S.L."/>
            <person name="Koroleva G.I."/>
            <person name="Ladner J.T."/>
            <person name="Lo C.-C."/>
            <person name="Minogue T.D."/>
            <person name="Munk C."/>
            <person name="Palacios G.F."/>
            <person name="Redden C.L."/>
            <person name="Rosenzweig C.N."/>
            <person name="Scholz M.B."/>
            <person name="Teshima H."/>
            <person name="Xu Y."/>
        </authorList>
    </citation>
    <scope>NUCLEOTIDE SEQUENCE</scope>
    <source>
        <strain evidence="20">Mb9</strain>
    </source>
</reference>
<comment type="function">
    <text evidence="13">Major role in the synthesis of nucleoside triphosphates other than ATP. The ATP gamma phosphate is transferred to the NDP beta phosphate via a ping-pong mechanism, using a phosphorylated active-site intermediate.</text>
</comment>
<dbReference type="STRING" id="2162.BRM9_0602"/>
<name>A0A090I4Y3_METFO</name>
<dbReference type="EMBL" id="LN515531">
    <property type="protein sequence ID" value="CEA12945.1"/>
    <property type="molecule type" value="Genomic_DNA"/>
</dbReference>
<dbReference type="GO" id="GO:0005524">
    <property type="term" value="F:ATP binding"/>
    <property type="evidence" value="ECO:0007669"/>
    <property type="project" value="UniProtKB-UniRule"/>
</dbReference>
<dbReference type="KEGG" id="mfi:DSM1535_0584"/>
<dbReference type="EMBL" id="JADIIL010000034">
    <property type="protein sequence ID" value="MBF4475666.1"/>
    <property type="molecule type" value="Genomic_DNA"/>
</dbReference>
<dbReference type="GO" id="GO:0006183">
    <property type="term" value="P:GTP biosynthetic process"/>
    <property type="evidence" value="ECO:0007669"/>
    <property type="project" value="UniProtKB-UniRule"/>
</dbReference>
<evidence type="ECO:0000313" key="18">
    <source>
        <dbReference type="EMBL" id="AIS31425.1"/>
    </source>
</evidence>
<keyword evidence="10 13" id="KW-0067">ATP-binding</keyword>
<proteinExistence type="inferred from homology"/>
<dbReference type="CDD" id="cd04413">
    <property type="entry name" value="NDPk_I"/>
    <property type="match status" value="1"/>
</dbReference>
<dbReference type="GO" id="GO:0046872">
    <property type="term" value="F:metal ion binding"/>
    <property type="evidence" value="ECO:0007669"/>
    <property type="project" value="UniProtKB-KW"/>
</dbReference>
<dbReference type="GeneID" id="26739880"/>
<feature type="binding site" evidence="13 14">
    <location>
        <position position="58"/>
    </location>
    <ligand>
        <name>ATP</name>
        <dbReference type="ChEBI" id="CHEBI:30616"/>
    </ligand>
</feature>
<keyword evidence="22" id="KW-1185">Reference proteome</keyword>
<dbReference type="PANTHER" id="PTHR11349">
    <property type="entry name" value="NUCLEOSIDE DIPHOSPHATE KINASE"/>
    <property type="match status" value="1"/>
</dbReference>
<dbReference type="EC" id="2.7.4.6" evidence="3 13"/>
<dbReference type="GO" id="GO:0005737">
    <property type="term" value="C:cytoplasm"/>
    <property type="evidence" value="ECO:0007669"/>
    <property type="project" value="UniProtKB-SubCell"/>
</dbReference>
<dbReference type="GO" id="GO:0006241">
    <property type="term" value="P:CTP biosynthetic process"/>
    <property type="evidence" value="ECO:0007669"/>
    <property type="project" value="UniProtKB-UniRule"/>
</dbReference>
<dbReference type="EMBL" id="CP006933">
    <property type="protein sequence ID" value="AIS31425.1"/>
    <property type="molecule type" value="Genomic_DNA"/>
</dbReference>
<feature type="binding site" evidence="13 14">
    <location>
        <position position="86"/>
    </location>
    <ligand>
        <name>ATP</name>
        <dbReference type="ChEBI" id="CHEBI:30616"/>
    </ligand>
</feature>
<evidence type="ECO:0000256" key="3">
    <source>
        <dbReference type="ARBA" id="ARBA00012966"/>
    </source>
</evidence>
<dbReference type="PRINTS" id="PR01243">
    <property type="entry name" value="NUCDPKINASE"/>
</dbReference>
<comment type="subcellular location">
    <subcellularLocation>
        <location evidence="13">Cytoplasm</location>
    </subcellularLocation>
</comment>
<evidence type="ECO:0000256" key="4">
    <source>
        <dbReference type="ARBA" id="ARBA00017632"/>
    </source>
</evidence>
<dbReference type="AlphaFoldDB" id="A0A090I4Y3"/>
<dbReference type="GO" id="GO:0006228">
    <property type="term" value="P:UTP biosynthetic process"/>
    <property type="evidence" value="ECO:0007669"/>
    <property type="project" value="UniProtKB-UniRule"/>
</dbReference>
<evidence type="ECO:0000256" key="8">
    <source>
        <dbReference type="ARBA" id="ARBA00022741"/>
    </source>
</evidence>
<feature type="binding site" evidence="13 14">
    <location>
        <position position="92"/>
    </location>
    <ligand>
        <name>ATP</name>
        <dbReference type="ChEBI" id="CHEBI:30616"/>
    </ligand>
</feature>
<comment type="similarity">
    <text evidence="2 13 14 15">Belongs to the NDK family.</text>
</comment>
<keyword evidence="12 13" id="KW-0546">Nucleotide metabolism</keyword>
<keyword evidence="9 13" id="KW-0418">Kinase</keyword>
<evidence type="ECO:0000313" key="19">
    <source>
        <dbReference type="EMBL" id="CEA12945.1"/>
    </source>
</evidence>
<feature type="binding site" evidence="13 14">
    <location>
        <position position="103"/>
    </location>
    <ligand>
        <name>ATP</name>
        <dbReference type="ChEBI" id="CHEBI:30616"/>
    </ligand>
</feature>
<comment type="catalytic activity">
    <reaction evidence="13 16">
        <text>a 2'-deoxyribonucleoside 5'-diphosphate + ATP = a 2'-deoxyribonucleoside 5'-triphosphate + ADP</text>
        <dbReference type="Rhea" id="RHEA:44640"/>
        <dbReference type="ChEBI" id="CHEBI:30616"/>
        <dbReference type="ChEBI" id="CHEBI:61560"/>
        <dbReference type="ChEBI" id="CHEBI:73316"/>
        <dbReference type="ChEBI" id="CHEBI:456216"/>
        <dbReference type="EC" id="2.7.4.6"/>
    </reaction>
</comment>
<dbReference type="InterPro" id="IPR036850">
    <property type="entry name" value="NDK-like_dom_sf"/>
</dbReference>
<dbReference type="NCBIfam" id="NF001908">
    <property type="entry name" value="PRK00668.1"/>
    <property type="match status" value="1"/>
</dbReference>
<organism evidence="19">
    <name type="scientific">Methanobacterium formicicum</name>
    <dbReference type="NCBI Taxonomy" id="2162"/>
    <lineage>
        <taxon>Archaea</taxon>
        <taxon>Methanobacteriati</taxon>
        <taxon>Methanobacteriota</taxon>
        <taxon>Methanomada group</taxon>
        <taxon>Methanobacteria</taxon>
        <taxon>Methanobacteriales</taxon>
        <taxon>Methanobacteriaceae</taxon>
        <taxon>Methanobacterium</taxon>
    </lineage>
</organism>
<comment type="cofactor">
    <cofactor evidence="1 13">
        <name>Mg(2+)</name>
        <dbReference type="ChEBI" id="CHEBI:18420"/>
    </cofactor>
</comment>
<dbReference type="InterPro" id="IPR001564">
    <property type="entry name" value="Nucleoside_diP_kinase"/>
</dbReference>
<evidence type="ECO:0000313" key="21">
    <source>
        <dbReference type="EMBL" id="MBF4475666.1"/>
    </source>
</evidence>
<feature type="binding site" evidence="13 14">
    <location>
        <position position="113"/>
    </location>
    <ligand>
        <name>ATP</name>
        <dbReference type="ChEBI" id="CHEBI:30616"/>
    </ligand>
</feature>
<evidence type="ECO:0000256" key="11">
    <source>
        <dbReference type="ARBA" id="ARBA00022842"/>
    </source>
</evidence>
<keyword evidence="8 13" id="KW-0547">Nucleotide-binding</keyword>
<evidence type="ECO:0000256" key="1">
    <source>
        <dbReference type="ARBA" id="ARBA00001946"/>
    </source>
</evidence>
<dbReference type="HAMAP" id="MF_00451">
    <property type="entry name" value="NDP_kinase"/>
    <property type="match status" value="1"/>
</dbReference>
<dbReference type="FunFam" id="3.30.70.141:FF:000003">
    <property type="entry name" value="Nucleoside diphosphate kinase"/>
    <property type="match status" value="1"/>
</dbReference>
<keyword evidence="11 13" id="KW-0460">Magnesium</keyword>
<feature type="active site" description="Pros-phosphohistidine intermediate" evidence="13 14">
    <location>
        <position position="116"/>
    </location>
</feature>
<keyword evidence="5 13" id="KW-0597">Phosphoprotein</keyword>
<feature type="binding site" evidence="13 14">
    <location>
        <position position="10"/>
    </location>
    <ligand>
        <name>ATP</name>
        <dbReference type="ChEBI" id="CHEBI:30616"/>
    </ligand>
</feature>
<dbReference type="OrthoDB" id="6874at2157"/>
<protein>
    <recommendedName>
        <fullName evidence="4 13">Nucleoside diphosphate kinase</fullName>
        <shortName evidence="13">NDK</shortName>
        <shortName evidence="13">NDP kinase</shortName>
        <ecNumber evidence="3 13">2.7.4.6</ecNumber>
    </recommendedName>
    <alternativeName>
        <fullName evidence="13">Nucleoside-2-P kinase</fullName>
    </alternativeName>
</protein>
<evidence type="ECO:0000256" key="15">
    <source>
        <dbReference type="RuleBase" id="RU004011"/>
    </source>
</evidence>